<dbReference type="Proteomes" id="UP000432464">
    <property type="component" value="Unassembled WGS sequence"/>
</dbReference>
<proteinExistence type="predicted"/>
<protein>
    <submittedName>
        <fullName evidence="1">Uncharacterized protein</fullName>
    </submittedName>
</protein>
<sequence>MLLVLAVTLTAFGVGCSDRTETTAEADGTEPAGINKEVTMPIEAVTTTVVDPGAEPRSPLRRTLEPGISQQVTLSTDHHIEQQINQQALRDISPPAITIPITAQSGNDGVELTLGNVTSPDPTLAKALLPADGSHVGFDVSDLGAITALKLAPAPATSDSGRAALEQAFYQAVYQSIAFPNEAVGVGAVWTVRQQVSGSVPLEQVTTCTLTARDGNQLAIQLNVVQTPKSTVWHLPNEAGQLEIVDYLMHGTGTIAVDLGLPLPVSGSVQVGGNQTYRDPRSSVTLRQTLRTEVQWGA</sequence>
<reference evidence="1 2" key="1">
    <citation type="submission" date="2019-11" db="EMBL/GenBank/DDBJ databases">
        <title>Nocardia sp. nov. CT2-14 isolated from soil.</title>
        <authorList>
            <person name="Kanchanasin P."/>
            <person name="Tanasupawat S."/>
            <person name="Yuki M."/>
            <person name="Kudo T."/>
        </authorList>
    </citation>
    <scope>NUCLEOTIDE SEQUENCE [LARGE SCALE GENOMIC DNA]</scope>
    <source>
        <strain evidence="1 2">CT2-14</strain>
    </source>
</reference>
<dbReference type="RefSeq" id="WP_154788638.1">
    <property type="nucleotide sequence ID" value="NZ_WMBB01000006.1"/>
</dbReference>
<name>A0A6I3KZY2_9NOCA</name>
<dbReference type="AlphaFoldDB" id="A0A6I3KZY2"/>
<comment type="caution">
    <text evidence="1">The sequence shown here is derived from an EMBL/GenBank/DDBJ whole genome shotgun (WGS) entry which is preliminary data.</text>
</comment>
<accession>A0A6I3KZY2</accession>
<keyword evidence="2" id="KW-1185">Reference proteome</keyword>
<organism evidence="1 2">
    <name type="scientific">Nocardia aurantiaca</name>
    <dbReference type="NCBI Taxonomy" id="2675850"/>
    <lineage>
        <taxon>Bacteria</taxon>
        <taxon>Bacillati</taxon>
        <taxon>Actinomycetota</taxon>
        <taxon>Actinomycetes</taxon>
        <taxon>Mycobacteriales</taxon>
        <taxon>Nocardiaceae</taxon>
        <taxon>Nocardia</taxon>
    </lineage>
</organism>
<gene>
    <name evidence="1" type="ORF">GLP40_14565</name>
</gene>
<dbReference type="EMBL" id="WMBB01000006">
    <property type="protein sequence ID" value="MTE13986.1"/>
    <property type="molecule type" value="Genomic_DNA"/>
</dbReference>
<evidence type="ECO:0000313" key="2">
    <source>
        <dbReference type="Proteomes" id="UP000432464"/>
    </source>
</evidence>
<evidence type="ECO:0000313" key="1">
    <source>
        <dbReference type="EMBL" id="MTE13986.1"/>
    </source>
</evidence>